<name>A0A3G2S937_MALR7</name>
<dbReference type="PANTHER" id="PTHR13452:SF10">
    <property type="entry name" value="THUMP DOMAIN-CONTAINING PROTEIN 1"/>
    <property type="match status" value="1"/>
</dbReference>
<dbReference type="EMBL" id="CP033152">
    <property type="protein sequence ID" value="AYO43842.1"/>
    <property type="molecule type" value="Genomic_DNA"/>
</dbReference>
<evidence type="ECO:0000259" key="3">
    <source>
        <dbReference type="PROSITE" id="PS51165"/>
    </source>
</evidence>
<dbReference type="InterPro" id="IPR004114">
    <property type="entry name" value="THUMP_dom"/>
</dbReference>
<dbReference type="OrthoDB" id="367221at2759"/>
<dbReference type="STRING" id="425264.A0A3G2S937"/>
<dbReference type="PROSITE" id="PS51165">
    <property type="entry name" value="THUMP"/>
    <property type="match status" value="1"/>
</dbReference>
<dbReference type="Pfam" id="PF02926">
    <property type="entry name" value="THUMP"/>
    <property type="match status" value="1"/>
</dbReference>
<proteinExistence type="predicted"/>
<dbReference type="VEuPathDB" id="FungiDB:DNF11_2892"/>
<dbReference type="SUPFAM" id="SSF143437">
    <property type="entry name" value="THUMP domain-like"/>
    <property type="match status" value="1"/>
</dbReference>
<dbReference type="CDD" id="cd11717">
    <property type="entry name" value="THUMP_THUMPD1_like"/>
    <property type="match status" value="1"/>
</dbReference>
<gene>
    <name evidence="4" type="primary">TAN1</name>
    <name evidence="4" type="ORF">DNF11_2892</name>
</gene>
<feature type="compositionally biased region" description="Basic and acidic residues" evidence="2">
    <location>
        <begin position="1"/>
        <end position="10"/>
    </location>
</feature>
<dbReference type="GO" id="GO:0016746">
    <property type="term" value="F:acyltransferase activity"/>
    <property type="evidence" value="ECO:0007669"/>
    <property type="project" value="UniProtKB-KW"/>
</dbReference>
<feature type="region of interest" description="Disordered" evidence="2">
    <location>
        <begin position="1"/>
        <end position="26"/>
    </location>
</feature>
<dbReference type="EC" id="2.3.-.-" evidence="4"/>
<keyword evidence="4" id="KW-0808">Transferase</keyword>
<keyword evidence="5" id="KW-1185">Reference proteome</keyword>
<evidence type="ECO:0000256" key="2">
    <source>
        <dbReference type="SAM" id="MobiDB-lite"/>
    </source>
</evidence>
<feature type="domain" description="THUMP" evidence="3">
    <location>
        <begin position="133"/>
        <end position="238"/>
    </location>
</feature>
<sequence>MSKRSYEAHAGRVSKRRRSGAHQRHTRKLVQVLDIPQCTGVFMSCARGKERKAATELVELMEEHAQRMYADHAPQEASCTDIESQIEKELADMRRPAEPTRISSLDTDTECLCFIQCLPPVDSFSLLKDVLRTMEATGASRSRYVQRLVPVRVLCRADTDSIRTAATAALAPAFADQPRTYRVEPRIRSHTSLSRDVLIPLVASCVPTNVAHRVDLAHPDVIIVVEVLRNVCGIGTVDEYERFGKWNVQTLVERHNNDNVRST</sequence>
<dbReference type="Proteomes" id="UP000269793">
    <property type="component" value="Chromosome V"/>
</dbReference>
<evidence type="ECO:0000313" key="4">
    <source>
        <dbReference type="EMBL" id="AYO43842.1"/>
    </source>
</evidence>
<dbReference type="Gene3D" id="3.30.2300.10">
    <property type="entry name" value="THUMP superfamily"/>
    <property type="match status" value="1"/>
</dbReference>
<dbReference type="AlphaFoldDB" id="A0A3G2S937"/>
<protein>
    <submittedName>
        <fullName evidence="4">tRNA acetyltransferase TAN1</fullName>
        <ecNumber evidence="4">2.3.-.-</ecNumber>
    </submittedName>
</protein>
<accession>A0A3G2S937</accession>
<keyword evidence="4" id="KW-0012">Acyltransferase</keyword>
<dbReference type="PANTHER" id="PTHR13452">
    <property type="entry name" value="THUMP DOMAIN CONTAINING PROTEIN 1-RELATED"/>
    <property type="match status" value="1"/>
</dbReference>
<feature type="compositionally biased region" description="Basic residues" evidence="2">
    <location>
        <begin position="12"/>
        <end position="26"/>
    </location>
</feature>
<organism evidence="4 5">
    <name type="scientific">Malassezia restricta (strain ATCC 96810 / NBRC 103918 / CBS 7877)</name>
    <name type="common">Seborrheic dermatitis infection agent</name>
    <dbReference type="NCBI Taxonomy" id="425264"/>
    <lineage>
        <taxon>Eukaryota</taxon>
        <taxon>Fungi</taxon>
        <taxon>Dikarya</taxon>
        <taxon>Basidiomycota</taxon>
        <taxon>Ustilaginomycotina</taxon>
        <taxon>Malasseziomycetes</taxon>
        <taxon>Malasseziales</taxon>
        <taxon>Malasseziaceae</taxon>
        <taxon>Malassezia</taxon>
    </lineage>
</organism>
<reference evidence="4 5" key="1">
    <citation type="submission" date="2018-10" db="EMBL/GenBank/DDBJ databases">
        <title>Complete genome sequence of Malassezia restricta CBS 7877.</title>
        <authorList>
            <person name="Morand S.C."/>
            <person name="Bertignac M."/>
            <person name="Iltis A."/>
            <person name="Kolder I."/>
            <person name="Pirovano W."/>
            <person name="Jourdain R."/>
            <person name="Clavaud C."/>
        </authorList>
    </citation>
    <scope>NUCLEOTIDE SEQUENCE [LARGE SCALE GENOMIC DNA]</scope>
    <source>
        <strain evidence="4 5">CBS 7877</strain>
    </source>
</reference>
<dbReference type="SMART" id="SM00981">
    <property type="entry name" value="THUMP"/>
    <property type="match status" value="1"/>
</dbReference>
<dbReference type="InterPro" id="IPR040183">
    <property type="entry name" value="THUMPD1-like"/>
</dbReference>
<evidence type="ECO:0000313" key="5">
    <source>
        <dbReference type="Proteomes" id="UP000269793"/>
    </source>
</evidence>
<evidence type="ECO:0000256" key="1">
    <source>
        <dbReference type="PROSITE-ProRule" id="PRU00529"/>
    </source>
</evidence>
<dbReference type="GO" id="GO:0006400">
    <property type="term" value="P:tRNA modification"/>
    <property type="evidence" value="ECO:0007669"/>
    <property type="project" value="InterPro"/>
</dbReference>
<dbReference type="GO" id="GO:0003723">
    <property type="term" value="F:RNA binding"/>
    <property type="evidence" value="ECO:0007669"/>
    <property type="project" value="UniProtKB-UniRule"/>
</dbReference>
<keyword evidence="1" id="KW-0694">RNA-binding</keyword>